<evidence type="ECO:0000313" key="2">
    <source>
        <dbReference type="EMBL" id="CEK63057.1"/>
    </source>
</evidence>
<accession>A0A0B6Z3X6</accession>
<sequence length="411" mass="47296">LNQIYTSKDTTDRQQLSSNITMFALRRRMVMFYTSHFNIQIITGCRYISEYREHEKSHYMSKLINRGSKTKKKWYQSHIAEPMEVLDIKQPANKHGVTQAQRIRARQLGHVLYDKITEIMGSGELSQEIFTKQILITSVKMNPDFSGINVYWDCSRSDAPEIEVLLFANSGKLRSILISYHVLGRIPPVTFVKDKAVGDLSKLNQLFEVADYGPDYVPYHQRNQTQQTNVGGSTSRWGNSLDNRFSNPAISSTNFNFEASLPKPTQVNITTDFSTKANKNSISCKDSEILESSVLENPVDNLMQGLNLRSNLYGLPHDDLMRKVIAYRSKVRHASSEIPSSIEGDATSKFDMKKLISKTDKEKRLKDSSRSKHHLLEKDIEDFRQMTRENEDAINNRQDYDDYNDDELTRQ</sequence>
<feature type="compositionally biased region" description="Acidic residues" evidence="1">
    <location>
        <begin position="401"/>
        <end position="411"/>
    </location>
</feature>
<reference evidence="2" key="1">
    <citation type="submission" date="2014-12" db="EMBL/GenBank/DDBJ databases">
        <title>Insight into the proteome of Arion vulgaris.</title>
        <authorList>
            <person name="Aradska J."/>
            <person name="Bulat T."/>
            <person name="Smidak R."/>
            <person name="Sarate P."/>
            <person name="Gangsoo J."/>
            <person name="Sialana F."/>
            <person name="Bilban M."/>
            <person name="Lubec G."/>
        </authorList>
    </citation>
    <scope>NUCLEOTIDE SEQUENCE</scope>
    <source>
        <tissue evidence="2">Skin</tissue>
    </source>
</reference>
<evidence type="ECO:0000256" key="1">
    <source>
        <dbReference type="SAM" id="MobiDB-lite"/>
    </source>
</evidence>
<dbReference type="AlphaFoldDB" id="A0A0B6Z3X6"/>
<feature type="region of interest" description="Disordered" evidence="1">
    <location>
        <begin position="360"/>
        <end position="411"/>
    </location>
</feature>
<proteinExistence type="predicted"/>
<dbReference type="InterPro" id="IPR039212">
    <property type="entry name" value="RBFA_mitochondrial"/>
</dbReference>
<dbReference type="InterPro" id="IPR015946">
    <property type="entry name" value="KH_dom-like_a/b"/>
</dbReference>
<name>A0A0B6Z3X6_9EUPU</name>
<organism evidence="2">
    <name type="scientific">Arion vulgaris</name>
    <dbReference type="NCBI Taxonomy" id="1028688"/>
    <lineage>
        <taxon>Eukaryota</taxon>
        <taxon>Metazoa</taxon>
        <taxon>Spiralia</taxon>
        <taxon>Lophotrochozoa</taxon>
        <taxon>Mollusca</taxon>
        <taxon>Gastropoda</taxon>
        <taxon>Heterobranchia</taxon>
        <taxon>Euthyneura</taxon>
        <taxon>Panpulmonata</taxon>
        <taxon>Eupulmonata</taxon>
        <taxon>Stylommatophora</taxon>
        <taxon>Helicina</taxon>
        <taxon>Arionoidea</taxon>
        <taxon>Arionidae</taxon>
        <taxon>Arion</taxon>
    </lineage>
</organism>
<protein>
    <submittedName>
        <fullName evidence="2">Uncharacterized protein</fullName>
    </submittedName>
</protein>
<dbReference type="PANTHER" id="PTHR14725">
    <property type="entry name" value="RIBOSOME-BINDING FACTOR A, MITOCHONDRIAL-RELATED"/>
    <property type="match status" value="1"/>
</dbReference>
<dbReference type="SUPFAM" id="SSF89919">
    <property type="entry name" value="Ribosome-binding factor A, RbfA"/>
    <property type="match status" value="1"/>
</dbReference>
<feature type="compositionally biased region" description="Basic and acidic residues" evidence="1">
    <location>
        <begin position="360"/>
        <end position="391"/>
    </location>
</feature>
<dbReference type="InterPro" id="IPR023799">
    <property type="entry name" value="RbfA_dom_sf"/>
</dbReference>
<dbReference type="PANTHER" id="PTHR14725:SF0">
    <property type="entry name" value="RIBOSOME-BINDING FACTOR A, MITOCHONDRIAL-RELATED"/>
    <property type="match status" value="1"/>
</dbReference>
<dbReference type="GO" id="GO:0006364">
    <property type="term" value="P:rRNA processing"/>
    <property type="evidence" value="ECO:0007669"/>
    <property type="project" value="InterPro"/>
</dbReference>
<dbReference type="EMBL" id="HACG01016192">
    <property type="protein sequence ID" value="CEK63057.1"/>
    <property type="molecule type" value="Transcribed_RNA"/>
</dbReference>
<dbReference type="InterPro" id="IPR000238">
    <property type="entry name" value="RbfA"/>
</dbReference>
<dbReference type="Pfam" id="PF02033">
    <property type="entry name" value="RBFA"/>
    <property type="match status" value="1"/>
</dbReference>
<dbReference type="Gene3D" id="3.30.300.20">
    <property type="match status" value="1"/>
</dbReference>
<gene>
    <name evidence="2" type="primary">ORF47000</name>
</gene>
<feature type="non-terminal residue" evidence="2">
    <location>
        <position position="1"/>
    </location>
</feature>